<dbReference type="InterPro" id="IPR009057">
    <property type="entry name" value="Homeodomain-like_sf"/>
</dbReference>
<dbReference type="Gene3D" id="1.10.10.60">
    <property type="entry name" value="Homeodomain-like"/>
    <property type="match status" value="1"/>
</dbReference>
<dbReference type="GO" id="GO:0000981">
    <property type="term" value="F:DNA-binding transcription factor activity, RNA polymerase II-specific"/>
    <property type="evidence" value="ECO:0007669"/>
    <property type="project" value="InterPro"/>
</dbReference>
<dbReference type="PANTHER" id="PTHR45664:SF11">
    <property type="entry name" value="HOMEOBOX PROTEIN HOX-B3"/>
    <property type="match status" value="1"/>
</dbReference>
<dbReference type="GeneTree" id="ENSGT00940000168241"/>
<organism evidence="14 15">
    <name type="scientific">Acanthochromis polyacanthus</name>
    <name type="common">spiny chromis</name>
    <dbReference type="NCBI Taxonomy" id="80966"/>
    <lineage>
        <taxon>Eukaryota</taxon>
        <taxon>Metazoa</taxon>
        <taxon>Chordata</taxon>
        <taxon>Craniata</taxon>
        <taxon>Vertebrata</taxon>
        <taxon>Euteleostomi</taxon>
        <taxon>Actinopterygii</taxon>
        <taxon>Neopterygii</taxon>
        <taxon>Teleostei</taxon>
        <taxon>Neoteleostei</taxon>
        <taxon>Acanthomorphata</taxon>
        <taxon>Ovalentaria</taxon>
        <taxon>Pomacentridae</taxon>
        <taxon>Acanthochromis</taxon>
    </lineage>
</organism>
<dbReference type="Ensembl" id="ENSAPOT00000025100.1">
    <property type="protein sequence ID" value="ENSAPOP00000016184.1"/>
    <property type="gene ID" value="ENSAPOG00000019282.1"/>
</dbReference>
<keyword evidence="7 10" id="KW-0371">Homeobox</keyword>
<feature type="domain" description="Homeobox" evidence="13">
    <location>
        <begin position="45"/>
        <end position="105"/>
    </location>
</feature>
<evidence type="ECO:0000256" key="7">
    <source>
        <dbReference type="ARBA" id="ARBA00023155"/>
    </source>
</evidence>
<evidence type="ECO:0000256" key="10">
    <source>
        <dbReference type="PROSITE-ProRule" id="PRU00108"/>
    </source>
</evidence>
<protein>
    <submittedName>
        <fullName evidence="14">Homeobox protein HOX3-like</fullName>
    </submittedName>
</protein>
<feature type="compositionally biased region" description="Gly residues" evidence="12">
    <location>
        <begin position="35"/>
        <end position="44"/>
    </location>
</feature>
<evidence type="ECO:0000256" key="12">
    <source>
        <dbReference type="SAM" id="MobiDB-lite"/>
    </source>
</evidence>
<keyword evidence="5" id="KW-0805">Transcription regulation</keyword>
<comment type="function">
    <text evidence="1">Sequence-specific transcription factor which is part of a developmental regulatory system that provides cells with specific positional identities on the anterior-posterior axis.</text>
</comment>
<evidence type="ECO:0000313" key="14">
    <source>
        <dbReference type="Ensembl" id="ENSAPOP00000016186.1"/>
    </source>
</evidence>
<feature type="DNA-binding region" description="Homeobox" evidence="10">
    <location>
        <begin position="47"/>
        <end position="106"/>
    </location>
</feature>
<dbReference type="PROSITE" id="PS50071">
    <property type="entry name" value="HOMEOBOX_2"/>
    <property type="match status" value="1"/>
</dbReference>
<dbReference type="PROSITE" id="PS00027">
    <property type="entry name" value="HOMEOBOX_1"/>
    <property type="match status" value="1"/>
</dbReference>
<dbReference type="InterPro" id="IPR001356">
    <property type="entry name" value="HD"/>
</dbReference>
<keyword evidence="4" id="KW-0217">Developmental protein</keyword>
<dbReference type="Ensembl" id="ENSAPOT00000025124.1">
    <property type="protein sequence ID" value="ENSAPOP00000031792.1"/>
    <property type="gene ID" value="ENSAPOG00000019282.1"/>
</dbReference>
<dbReference type="Proteomes" id="UP000257200">
    <property type="component" value="Unplaced"/>
</dbReference>
<dbReference type="GO" id="GO:0003309">
    <property type="term" value="P:type B pancreatic cell differentiation"/>
    <property type="evidence" value="ECO:0007669"/>
    <property type="project" value="UniProtKB-ARBA"/>
</dbReference>
<dbReference type="FunFam" id="1.10.10.60:FF:000176">
    <property type="entry name" value="pancreas/duodenum homeobox protein 1"/>
    <property type="match status" value="1"/>
</dbReference>
<dbReference type="InterPro" id="IPR017970">
    <property type="entry name" value="Homeobox_CS"/>
</dbReference>
<dbReference type="GO" id="GO:0048704">
    <property type="term" value="P:embryonic skeletal system morphogenesis"/>
    <property type="evidence" value="ECO:0007669"/>
    <property type="project" value="TreeGrafter"/>
</dbReference>
<dbReference type="GO" id="GO:0005634">
    <property type="term" value="C:nucleus"/>
    <property type="evidence" value="ECO:0007669"/>
    <property type="project" value="UniProtKB-SubCell"/>
</dbReference>
<reference evidence="14" key="1">
    <citation type="submission" date="2025-05" db="UniProtKB">
        <authorList>
            <consortium name="Ensembl"/>
        </authorList>
    </citation>
    <scope>IDENTIFICATION</scope>
</reference>
<dbReference type="GO" id="GO:0009952">
    <property type="term" value="P:anterior/posterior pattern specification"/>
    <property type="evidence" value="ECO:0007669"/>
    <property type="project" value="TreeGrafter"/>
</dbReference>
<evidence type="ECO:0000313" key="15">
    <source>
        <dbReference type="Proteomes" id="UP000257200"/>
    </source>
</evidence>
<dbReference type="STRING" id="80966.ENSAPOP00000016184"/>
<proteinExistence type="inferred from homology"/>
<dbReference type="SUPFAM" id="SSF46689">
    <property type="entry name" value="Homeodomain-like"/>
    <property type="match status" value="1"/>
</dbReference>
<keyword evidence="8" id="KW-0804">Transcription</keyword>
<dbReference type="GO" id="GO:0000978">
    <property type="term" value="F:RNA polymerase II cis-regulatory region sequence-specific DNA binding"/>
    <property type="evidence" value="ECO:0007669"/>
    <property type="project" value="TreeGrafter"/>
</dbReference>
<dbReference type="PRINTS" id="PR00024">
    <property type="entry name" value="HOMEOBOX"/>
</dbReference>
<evidence type="ECO:0000256" key="11">
    <source>
        <dbReference type="RuleBase" id="RU000682"/>
    </source>
</evidence>
<name>A0A3Q1FEA7_9TELE</name>
<evidence type="ECO:0000256" key="6">
    <source>
        <dbReference type="ARBA" id="ARBA00023125"/>
    </source>
</evidence>
<dbReference type="Pfam" id="PF00046">
    <property type="entry name" value="Homeodomain"/>
    <property type="match status" value="1"/>
</dbReference>
<evidence type="ECO:0000256" key="8">
    <source>
        <dbReference type="ARBA" id="ARBA00023163"/>
    </source>
</evidence>
<evidence type="ECO:0000256" key="3">
    <source>
        <dbReference type="ARBA" id="ARBA00009107"/>
    </source>
</evidence>
<dbReference type="PANTHER" id="PTHR45664">
    <property type="entry name" value="PROTEIN ZERKNUELLT 1-RELATED"/>
    <property type="match status" value="1"/>
</dbReference>
<evidence type="ECO:0000256" key="4">
    <source>
        <dbReference type="ARBA" id="ARBA00022473"/>
    </source>
</evidence>
<keyword evidence="6 10" id="KW-0238">DNA-binding</keyword>
<evidence type="ECO:0000256" key="5">
    <source>
        <dbReference type="ARBA" id="ARBA00023015"/>
    </source>
</evidence>
<keyword evidence="15" id="KW-1185">Reference proteome</keyword>
<dbReference type="InterPro" id="IPR020479">
    <property type="entry name" value="HD_metazoa"/>
</dbReference>
<dbReference type="SMART" id="SM00389">
    <property type="entry name" value="HOX"/>
    <property type="match status" value="1"/>
</dbReference>
<keyword evidence="9 10" id="KW-0539">Nucleus</keyword>
<evidence type="ECO:0000256" key="9">
    <source>
        <dbReference type="ARBA" id="ARBA00023242"/>
    </source>
</evidence>
<dbReference type="AlphaFoldDB" id="A0A3Q1FEA7"/>
<accession>A0A3Q1FEA7</accession>
<evidence type="ECO:0000256" key="2">
    <source>
        <dbReference type="ARBA" id="ARBA00004123"/>
    </source>
</evidence>
<feature type="region of interest" description="Disordered" evidence="12">
    <location>
        <begin position="26"/>
        <end position="48"/>
    </location>
</feature>
<dbReference type="CDD" id="cd00086">
    <property type="entry name" value="homeodomain"/>
    <property type="match status" value="1"/>
</dbReference>
<comment type="similarity">
    <text evidence="3">Belongs to the Antp homeobox family.</text>
</comment>
<comment type="subcellular location">
    <subcellularLocation>
        <location evidence="2 10 11">Nucleus</location>
    </subcellularLocation>
</comment>
<sequence>MKRSCSLLTICHSGVIFPWMNPRTTGSQQSVSGGVAAGLSGGGRRSAKRERTAFTNNQLLELEKEFHFSPYLCRPRRMEMAAGLQLTDRQVKIWFQNRRMRYKREHKYGKTTGLSQCSYNLSSSLNSCANRLRFQSAVGTSSSSSDSMDFASMSSLFGAFSDSGQCLHPADLPHLSCTLPSVAAPSCTGADSHHHAGVSNWP</sequence>
<evidence type="ECO:0000256" key="1">
    <source>
        <dbReference type="ARBA" id="ARBA00003263"/>
    </source>
</evidence>
<dbReference type="Ensembl" id="ENSAPOT00000025147.1">
    <property type="protein sequence ID" value="ENSAPOP00000016186.1"/>
    <property type="gene ID" value="ENSAPOG00000019282.1"/>
</dbReference>
<evidence type="ECO:0000259" key="13">
    <source>
        <dbReference type="PROSITE" id="PS50071"/>
    </source>
</evidence>